<accession>A0AAF1BKU3</accession>
<dbReference type="Proteomes" id="UP000827549">
    <property type="component" value="Chromosome 6"/>
</dbReference>
<organism evidence="1 2">
    <name type="scientific">Vanrija pseudolonga</name>
    <dbReference type="NCBI Taxonomy" id="143232"/>
    <lineage>
        <taxon>Eukaryota</taxon>
        <taxon>Fungi</taxon>
        <taxon>Dikarya</taxon>
        <taxon>Basidiomycota</taxon>
        <taxon>Agaricomycotina</taxon>
        <taxon>Tremellomycetes</taxon>
        <taxon>Trichosporonales</taxon>
        <taxon>Trichosporonaceae</taxon>
        <taxon>Vanrija</taxon>
    </lineage>
</organism>
<dbReference type="AlphaFoldDB" id="A0AAF1BKU3"/>
<reference evidence="1" key="1">
    <citation type="submission" date="2023-10" db="EMBL/GenBank/DDBJ databases">
        <authorList>
            <person name="Noh H."/>
        </authorList>
    </citation>
    <scope>NUCLEOTIDE SEQUENCE</scope>
    <source>
        <strain evidence="1">DUCC4014</strain>
    </source>
</reference>
<evidence type="ECO:0000313" key="1">
    <source>
        <dbReference type="EMBL" id="WOO85076.1"/>
    </source>
</evidence>
<proteinExistence type="predicted"/>
<dbReference type="GeneID" id="87811740"/>
<keyword evidence="2" id="KW-1185">Reference proteome</keyword>
<gene>
    <name evidence="1" type="ORF">LOC62_06G008576</name>
</gene>
<dbReference type="EMBL" id="CP086719">
    <property type="protein sequence ID" value="WOO85076.1"/>
    <property type="molecule type" value="Genomic_DNA"/>
</dbReference>
<name>A0AAF1BKU3_9TREE</name>
<dbReference type="RefSeq" id="XP_062631102.1">
    <property type="nucleotide sequence ID" value="XM_062775118.1"/>
</dbReference>
<evidence type="ECO:0000313" key="2">
    <source>
        <dbReference type="Proteomes" id="UP000827549"/>
    </source>
</evidence>
<protein>
    <submittedName>
        <fullName evidence="1">Uncharacterized protein</fullName>
    </submittedName>
</protein>
<sequence>MPTPDDDFKAALEKKVAENQRDLKIISAQRDELRTLGPGSCVMCVTGAEVLHLLQAKLAAFDASRSCAHTLADLTGFCARLPPDVLYDALGAVRTAGLSDVTLRMVAEARAHAEKELLADNKRSLATLDSQRAQLARLGEGACVLCLTLAEVTLLLDAKVASFDASPTSADARAALEDFCARLPRQLLHDALQKIRTYPLGLVTLQVLRDCQGKATE</sequence>